<dbReference type="InterPro" id="IPR038109">
    <property type="entry name" value="DNA_bind_recomb_sf"/>
</dbReference>
<dbReference type="GO" id="GO:0000150">
    <property type="term" value="F:DNA strand exchange activity"/>
    <property type="evidence" value="ECO:0007669"/>
    <property type="project" value="InterPro"/>
</dbReference>
<name>A0A174Z990_9FIRM</name>
<reference evidence="2 3" key="1">
    <citation type="submission" date="2015-09" db="EMBL/GenBank/DDBJ databases">
        <authorList>
            <consortium name="Pathogen Informatics"/>
        </authorList>
    </citation>
    <scope>NUCLEOTIDE SEQUENCE [LARGE SCALE GENOMIC DNA]</scope>
    <source>
        <strain evidence="2 3">2789STDY5834928</strain>
    </source>
</reference>
<dbReference type="InterPro" id="IPR011109">
    <property type="entry name" value="DNA_bind_recombinase_dom"/>
</dbReference>
<evidence type="ECO:0000313" key="2">
    <source>
        <dbReference type="EMBL" id="CUQ80581.1"/>
    </source>
</evidence>
<dbReference type="AlphaFoldDB" id="A0A174Z990"/>
<dbReference type="EMBL" id="CZBY01000001">
    <property type="protein sequence ID" value="CUQ80581.1"/>
    <property type="molecule type" value="Genomic_DNA"/>
</dbReference>
<dbReference type="OrthoDB" id="2188903at2"/>
<dbReference type="PROSITE" id="PS51737">
    <property type="entry name" value="RECOMBINASE_DNA_BIND"/>
    <property type="match status" value="1"/>
</dbReference>
<dbReference type="GO" id="GO:0003677">
    <property type="term" value="F:DNA binding"/>
    <property type="evidence" value="ECO:0007669"/>
    <property type="project" value="InterPro"/>
</dbReference>
<evidence type="ECO:0000313" key="3">
    <source>
        <dbReference type="Proteomes" id="UP000095662"/>
    </source>
</evidence>
<dbReference type="PANTHER" id="PTHR30461:SF19">
    <property type="entry name" value="SITE-SPECIFIC RECOMBINASE RESOLVASE FAMILY"/>
    <property type="match status" value="1"/>
</dbReference>
<dbReference type="Proteomes" id="UP000095662">
    <property type="component" value="Unassembled WGS sequence"/>
</dbReference>
<proteinExistence type="predicted"/>
<dbReference type="Pfam" id="PF07508">
    <property type="entry name" value="Recombinase"/>
    <property type="match status" value="1"/>
</dbReference>
<sequence>MNHRNIPLGYAINGGNITINEAEADTVREIAEQYLSGKSLKAIAEMLTAKHIEYMSGKTDWNRSRIKRIVEDKRYIGDGGYLPILTEQEYVAMQSIKTAKNTQKDVNHTEGIFTLNAPVVCPNCGGRMHRRFDRRRKATTWWQCSECKASVNISDEDMLGGITELLNEVIADPESIQIPNSDHEESQEIERLNAEISKALNTVGFDKEALKQKMLTCVSEKYTSLGTEEITAQSLKDIFKSTPPLTAYDSNLTDQAVSEIQPKENGTISLVLINGQRIGKEKSA</sequence>
<evidence type="ECO:0000259" key="1">
    <source>
        <dbReference type="PROSITE" id="PS51737"/>
    </source>
</evidence>
<dbReference type="STRING" id="39492.ERS852540_00026"/>
<feature type="domain" description="Recombinase" evidence="1">
    <location>
        <begin position="7"/>
        <end position="103"/>
    </location>
</feature>
<dbReference type="PANTHER" id="PTHR30461">
    <property type="entry name" value="DNA-INVERTASE FROM LAMBDOID PROPHAGE"/>
    <property type="match status" value="1"/>
</dbReference>
<dbReference type="InterPro" id="IPR050639">
    <property type="entry name" value="SSR_resolvase"/>
</dbReference>
<protein>
    <submittedName>
        <fullName evidence="2">Recombinase</fullName>
    </submittedName>
</protein>
<accession>A0A174Z990</accession>
<organism evidence="2 3">
    <name type="scientific">[Eubacterium] siraeum</name>
    <dbReference type="NCBI Taxonomy" id="39492"/>
    <lineage>
        <taxon>Bacteria</taxon>
        <taxon>Bacillati</taxon>
        <taxon>Bacillota</taxon>
        <taxon>Clostridia</taxon>
        <taxon>Eubacteriales</taxon>
        <taxon>Oscillospiraceae</taxon>
        <taxon>Oscillospiraceae incertae sedis</taxon>
    </lineage>
</organism>
<gene>
    <name evidence="2" type="ORF">ERS852540_00026</name>
</gene>
<dbReference type="Gene3D" id="3.90.1750.20">
    <property type="entry name" value="Putative Large Serine Recombinase, Chain B, Domain 2"/>
    <property type="match status" value="1"/>
</dbReference>